<organism evidence="1">
    <name type="scientific">Salinicola endophyticus</name>
    <dbReference type="NCBI Taxonomy" id="1949083"/>
    <lineage>
        <taxon>Bacteria</taxon>
        <taxon>Pseudomonadati</taxon>
        <taxon>Pseudomonadota</taxon>
        <taxon>Gammaproteobacteria</taxon>
        <taxon>Oceanospirillales</taxon>
        <taxon>Halomonadaceae</taxon>
        <taxon>Salinicola</taxon>
    </lineage>
</organism>
<gene>
    <name evidence="1" type="ORF">ABV408_02625</name>
</gene>
<dbReference type="AlphaFoldDB" id="A0AB74U8E4"/>
<dbReference type="EMBL" id="CP159578">
    <property type="protein sequence ID" value="XCJ80081.1"/>
    <property type="molecule type" value="Genomic_DNA"/>
</dbReference>
<name>A0AB74U8E4_9GAMM</name>
<evidence type="ECO:0000313" key="1">
    <source>
        <dbReference type="EMBL" id="XCJ80081.1"/>
    </source>
</evidence>
<dbReference type="RefSeq" id="WP_353980930.1">
    <property type="nucleotide sequence ID" value="NZ_CP159578.1"/>
</dbReference>
<accession>A0AB74U8E4</accession>
<reference evidence="1" key="1">
    <citation type="submission" date="2024-06" db="EMBL/GenBank/DDBJ databases">
        <title>Complete genome of Salinicola endophyticus HNIBRBA4755.</title>
        <authorList>
            <person name="Shin S.Y."/>
            <person name="Kang H."/>
            <person name="Song J."/>
        </authorList>
    </citation>
    <scope>NUCLEOTIDE SEQUENCE</scope>
    <source>
        <strain evidence="1">HNIBRBA4755</strain>
    </source>
</reference>
<protein>
    <submittedName>
        <fullName evidence="1">Uncharacterized protein</fullName>
    </submittedName>
</protein>
<sequence length="145" mass="15458">MATFIHTPAPTDAERLADAQATAMQRLNQNYEAAAGPLIRDYPESERLSWGTQQAEATAYRTWQSAGEQGDAPATPALAAILAGRNGNAGTETLEQLVAAVIARAEAFIAWQTFTGTRQRGEWAIQAATTPDAALAVTWERLTAG</sequence>
<proteinExistence type="predicted"/>